<evidence type="ECO:0000256" key="2">
    <source>
        <dbReference type="ARBA" id="ARBA00022723"/>
    </source>
</evidence>
<comment type="caution">
    <text evidence="4">The sequence shown here is derived from an EMBL/GenBank/DDBJ whole genome shotgun (WGS) entry which is preliminary data.</text>
</comment>
<comment type="similarity">
    <text evidence="1">Belongs to the indoleamine 2,3-dioxygenase family.</text>
</comment>
<protein>
    <submittedName>
        <fullName evidence="4">Uncharacterized protein</fullName>
    </submittedName>
</protein>
<accession>A0AAN5DFZ3</accession>
<feature type="non-terminal residue" evidence="4">
    <location>
        <position position="91"/>
    </location>
</feature>
<dbReference type="AlphaFoldDB" id="A0AAN5DFZ3"/>
<dbReference type="GO" id="GO:0033754">
    <property type="term" value="F:indoleamine 2,3-dioxygenase activity"/>
    <property type="evidence" value="ECO:0007669"/>
    <property type="project" value="TreeGrafter"/>
</dbReference>
<keyword evidence="2" id="KW-0479">Metal-binding</keyword>
<name>A0AAN5DFZ3_9BILA</name>
<dbReference type="SUPFAM" id="SSF140959">
    <property type="entry name" value="Indolic compounds 2,3-dioxygenase-like"/>
    <property type="match status" value="1"/>
</dbReference>
<dbReference type="EMBL" id="BTRK01000006">
    <property type="protein sequence ID" value="GMR62913.1"/>
    <property type="molecule type" value="Genomic_DNA"/>
</dbReference>
<evidence type="ECO:0000313" key="4">
    <source>
        <dbReference type="EMBL" id="GMR62913.1"/>
    </source>
</evidence>
<evidence type="ECO:0000256" key="3">
    <source>
        <dbReference type="ARBA" id="ARBA00023004"/>
    </source>
</evidence>
<proteinExistence type="inferred from homology"/>
<sequence length="91" mass="10492">MNAYEDDDDFSKVPERLPTSLARPLLQICELLEMRPVISHATIILANVKFAKGKEDPDFIAENLEVIMPRPYFKDADTKAYNWFFQVTAEV</sequence>
<dbReference type="GO" id="GO:0020037">
    <property type="term" value="F:heme binding"/>
    <property type="evidence" value="ECO:0007669"/>
    <property type="project" value="InterPro"/>
</dbReference>
<gene>
    <name evidence="4" type="ORF">PMAYCL1PPCAC_33108</name>
</gene>
<dbReference type="Proteomes" id="UP001328107">
    <property type="component" value="Unassembled WGS sequence"/>
</dbReference>
<evidence type="ECO:0000256" key="1">
    <source>
        <dbReference type="ARBA" id="ARBA00007119"/>
    </source>
</evidence>
<keyword evidence="3" id="KW-0408">Iron</keyword>
<organism evidence="4 5">
    <name type="scientific">Pristionchus mayeri</name>
    <dbReference type="NCBI Taxonomy" id="1317129"/>
    <lineage>
        <taxon>Eukaryota</taxon>
        <taxon>Metazoa</taxon>
        <taxon>Ecdysozoa</taxon>
        <taxon>Nematoda</taxon>
        <taxon>Chromadorea</taxon>
        <taxon>Rhabditida</taxon>
        <taxon>Rhabditina</taxon>
        <taxon>Diplogasteromorpha</taxon>
        <taxon>Diplogasteroidea</taxon>
        <taxon>Neodiplogasteridae</taxon>
        <taxon>Pristionchus</taxon>
    </lineage>
</organism>
<dbReference type="GO" id="GO:0005737">
    <property type="term" value="C:cytoplasm"/>
    <property type="evidence" value="ECO:0007669"/>
    <property type="project" value="TreeGrafter"/>
</dbReference>
<dbReference type="GO" id="GO:0034354">
    <property type="term" value="P:'de novo' NAD+ biosynthetic process from L-tryptophan"/>
    <property type="evidence" value="ECO:0007669"/>
    <property type="project" value="TreeGrafter"/>
</dbReference>
<reference evidence="5" key="1">
    <citation type="submission" date="2022-10" db="EMBL/GenBank/DDBJ databases">
        <title>Genome assembly of Pristionchus species.</title>
        <authorList>
            <person name="Yoshida K."/>
            <person name="Sommer R.J."/>
        </authorList>
    </citation>
    <scope>NUCLEOTIDE SEQUENCE [LARGE SCALE GENOMIC DNA]</scope>
    <source>
        <strain evidence="5">RS5460</strain>
    </source>
</reference>
<dbReference type="PANTHER" id="PTHR28657:SF5">
    <property type="entry name" value="INDOLEAMINE 2,3-DIOXYGENASE"/>
    <property type="match status" value="1"/>
</dbReference>
<dbReference type="GO" id="GO:0019441">
    <property type="term" value="P:L-tryptophan catabolic process to kynurenine"/>
    <property type="evidence" value="ECO:0007669"/>
    <property type="project" value="InterPro"/>
</dbReference>
<evidence type="ECO:0000313" key="5">
    <source>
        <dbReference type="Proteomes" id="UP001328107"/>
    </source>
</evidence>
<keyword evidence="5" id="KW-1185">Reference proteome</keyword>
<dbReference type="GO" id="GO:0046872">
    <property type="term" value="F:metal ion binding"/>
    <property type="evidence" value="ECO:0007669"/>
    <property type="project" value="UniProtKB-KW"/>
</dbReference>
<dbReference type="InterPro" id="IPR037217">
    <property type="entry name" value="Trp/Indoleamine_2_3_dOase-like"/>
</dbReference>
<dbReference type="InterPro" id="IPR000898">
    <property type="entry name" value="Indolamine_dOase"/>
</dbReference>
<dbReference type="PANTHER" id="PTHR28657">
    <property type="entry name" value="INDOLEAMINE 2,3-DIOXYGENASE"/>
    <property type="match status" value="1"/>
</dbReference>
<dbReference type="Pfam" id="PF01231">
    <property type="entry name" value="IDO"/>
    <property type="match status" value="1"/>
</dbReference>
<dbReference type="GO" id="GO:0004833">
    <property type="term" value="F:L-tryptophan 2,3-dioxygenase activity"/>
    <property type="evidence" value="ECO:0007669"/>
    <property type="project" value="TreeGrafter"/>
</dbReference>